<dbReference type="InterPro" id="IPR021804">
    <property type="entry name" value="DUF3375"/>
</dbReference>
<keyword evidence="4" id="KW-1185">Reference proteome</keyword>
<reference evidence="3 4" key="1">
    <citation type="submission" date="2018-11" db="EMBL/GenBank/DDBJ databases">
        <title>Trebonia kvetii gen.nov., sp.nov., a novel acidophilic actinobacterium, and proposal of the new actinobacterial family Treboniaceae fam. nov.</title>
        <authorList>
            <person name="Rapoport D."/>
            <person name="Sagova-Mareckova M."/>
            <person name="Sedlacek I."/>
            <person name="Provaznik J."/>
            <person name="Kralova S."/>
            <person name="Pavlinic D."/>
            <person name="Benes V."/>
            <person name="Kopecky J."/>
        </authorList>
    </citation>
    <scope>NUCLEOTIDE SEQUENCE [LARGE SCALE GENOMIC DNA]</scope>
    <source>
        <strain evidence="3 4">15Tr583</strain>
    </source>
</reference>
<evidence type="ECO:0000313" key="3">
    <source>
        <dbReference type="EMBL" id="TVZ07405.1"/>
    </source>
</evidence>
<name>A0A6P2CA49_9ACTN</name>
<sequence>MGFEEIAWLRGNSPAWRLLRADNAPLVLSFLHRVFVEENVRSIPAAELASRLDDELYARNERAPHSFPKPARAYLDDWAAPESGWLRKYYPEGSDEPHFDATPAVERALQWVRGLQERDFVGTESRLNTVFDLLRQIVFGTEADPAAKIEELRRQQRTLEDEIARIEAGEATMLDPSGVRDRYQQFAATARELLADFRQVEENFRKLDRQLRERVAGWQGGKGELLDDILGSRESITGSDQGRSFQAFHDFLLSRSRQEELSDLLDRVHRLSGNADSDPRLRHVHHDWLQAAEAAQATVRQLSEQLRRFLDDQVWFENRRVIDLLRGIEARALSLRDESRVDLTMELDAPAPDVRLPMERPLYTPVRKPRIDSDPIRPAGSDDESDPAALFEQVYVDPGPLRGNVRAALRRAPQVGLADLVGSSPLTHGAAELVAYLSLRDDAFTIVYDDASSEQVSWTGLDGKRRTASLPRVTFTRSAIESAS</sequence>
<protein>
    <submittedName>
        <fullName evidence="3">DUF3375 domain-containing protein</fullName>
    </submittedName>
</protein>
<dbReference type="Pfam" id="PF11855">
    <property type="entry name" value="DUF3375"/>
    <property type="match status" value="1"/>
</dbReference>
<keyword evidence="1" id="KW-0175">Coiled coil</keyword>
<dbReference type="AlphaFoldDB" id="A0A6P2CA49"/>
<gene>
    <name evidence="3" type="ORF">EAS64_02895</name>
</gene>
<feature type="coiled-coil region" evidence="1">
    <location>
        <begin position="149"/>
        <end position="210"/>
    </location>
</feature>
<feature type="region of interest" description="Disordered" evidence="2">
    <location>
        <begin position="365"/>
        <end position="385"/>
    </location>
</feature>
<dbReference type="Proteomes" id="UP000460272">
    <property type="component" value="Unassembled WGS sequence"/>
</dbReference>
<proteinExistence type="predicted"/>
<organism evidence="3 4">
    <name type="scientific">Trebonia kvetii</name>
    <dbReference type="NCBI Taxonomy" id="2480626"/>
    <lineage>
        <taxon>Bacteria</taxon>
        <taxon>Bacillati</taxon>
        <taxon>Actinomycetota</taxon>
        <taxon>Actinomycetes</taxon>
        <taxon>Streptosporangiales</taxon>
        <taxon>Treboniaceae</taxon>
        <taxon>Trebonia</taxon>
    </lineage>
</organism>
<accession>A0A6P2CA49</accession>
<dbReference type="EMBL" id="RPFW01000001">
    <property type="protein sequence ID" value="TVZ07405.1"/>
    <property type="molecule type" value="Genomic_DNA"/>
</dbReference>
<evidence type="ECO:0000256" key="1">
    <source>
        <dbReference type="SAM" id="Coils"/>
    </source>
</evidence>
<dbReference type="OrthoDB" id="138803at2"/>
<comment type="caution">
    <text evidence="3">The sequence shown here is derived from an EMBL/GenBank/DDBJ whole genome shotgun (WGS) entry which is preliminary data.</text>
</comment>
<evidence type="ECO:0000256" key="2">
    <source>
        <dbReference type="SAM" id="MobiDB-lite"/>
    </source>
</evidence>
<evidence type="ECO:0000313" key="4">
    <source>
        <dbReference type="Proteomes" id="UP000460272"/>
    </source>
</evidence>